<organism evidence="1 2">
    <name type="scientific">Clonorchis sinensis</name>
    <name type="common">Chinese liver fluke</name>
    <dbReference type="NCBI Taxonomy" id="79923"/>
    <lineage>
        <taxon>Eukaryota</taxon>
        <taxon>Metazoa</taxon>
        <taxon>Spiralia</taxon>
        <taxon>Lophotrochozoa</taxon>
        <taxon>Platyhelminthes</taxon>
        <taxon>Trematoda</taxon>
        <taxon>Digenea</taxon>
        <taxon>Opisthorchiida</taxon>
        <taxon>Opisthorchiata</taxon>
        <taxon>Opisthorchiidae</taxon>
        <taxon>Clonorchis</taxon>
    </lineage>
</organism>
<dbReference type="InParanoid" id="A0A3R7CWR9"/>
<feature type="non-terminal residue" evidence="1">
    <location>
        <position position="1"/>
    </location>
</feature>
<keyword evidence="2" id="KW-1185">Reference proteome</keyword>
<evidence type="ECO:0000313" key="1">
    <source>
        <dbReference type="EMBL" id="KAG5441622.1"/>
    </source>
</evidence>
<protein>
    <submittedName>
        <fullName evidence="1">Uncharacterized protein</fullName>
    </submittedName>
</protein>
<comment type="caution">
    <text evidence="1">The sequence shown here is derived from an EMBL/GenBank/DDBJ whole genome shotgun (WGS) entry which is preliminary data.</text>
</comment>
<evidence type="ECO:0000313" key="2">
    <source>
        <dbReference type="Proteomes" id="UP000286415"/>
    </source>
</evidence>
<dbReference type="EMBL" id="NIRI02000077">
    <property type="protein sequence ID" value="KAG5441622.1"/>
    <property type="molecule type" value="Genomic_DNA"/>
</dbReference>
<name>A0A3R7CWR9_CLOSI</name>
<reference evidence="1 2" key="1">
    <citation type="journal article" date="2018" name="Biotechnol. Adv.">
        <title>Improved genomic resources and new bioinformatic workflow for the carcinogenic parasite Clonorchis sinensis: Biotechnological implications.</title>
        <authorList>
            <person name="Wang D."/>
            <person name="Korhonen P.K."/>
            <person name="Gasser R.B."/>
            <person name="Young N.D."/>
        </authorList>
    </citation>
    <scope>NUCLEOTIDE SEQUENCE [LARGE SCALE GENOMIC DNA]</scope>
    <source>
        <strain evidence="1">Cs-k2</strain>
    </source>
</reference>
<reference evidence="1 2" key="2">
    <citation type="journal article" date="2021" name="Genomics">
        <title>High-quality reference genome for Clonorchis sinensis.</title>
        <authorList>
            <person name="Young N.D."/>
            <person name="Stroehlein A.J."/>
            <person name="Kinkar L."/>
            <person name="Wang T."/>
            <person name="Sohn W.M."/>
            <person name="Chang B.C.H."/>
            <person name="Kaur P."/>
            <person name="Weisz D."/>
            <person name="Dudchenko O."/>
            <person name="Aiden E.L."/>
            <person name="Korhonen P.K."/>
            <person name="Gasser R.B."/>
        </authorList>
    </citation>
    <scope>NUCLEOTIDE SEQUENCE [LARGE SCALE GENOMIC DNA]</scope>
    <source>
        <strain evidence="1">Cs-k2</strain>
    </source>
</reference>
<dbReference type="AlphaFoldDB" id="A0A3R7CWR9"/>
<proteinExistence type="predicted"/>
<accession>A0A3R7CWR9</accession>
<dbReference type="Proteomes" id="UP000286415">
    <property type="component" value="Unassembled WGS sequence"/>
</dbReference>
<gene>
    <name evidence="1" type="ORF">CSKR_114412</name>
</gene>
<sequence>LQTIGQGSTTLICILFTERNIHLILERVLLNFPGYSLTVTQMQANVTKRLHKFRNRSRFPRDAKRIYEKTYYSHASPVLYAVAPLDASRATGLWKPPLSGTFENQKGVTISNKEETLDRGTKYFKQQLSCPPGHNPLELTNDVEPWPMNVEPPFVSEVYDCIFCLNRHEASFPGDILTTLFKDGGRVLSQQLFDLFACTWGKETLLEN</sequence>